<keyword evidence="2" id="KW-1185">Reference proteome</keyword>
<gene>
    <name evidence="1" type="ORF">SI8410_04005654</name>
</gene>
<protein>
    <submittedName>
        <fullName evidence="1">Uncharacterized protein</fullName>
    </submittedName>
</protein>
<dbReference type="EMBL" id="LR746267">
    <property type="protein sequence ID" value="CAA7394993.1"/>
    <property type="molecule type" value="Genomic_DNA"/>
</dbReference>
<reference evidence="1" key="1">
    <citation type="submission" date="2020-02" db="EMBL/GenBank/DDBJ databases">
        <authorList>
            <person name="Scholz U."/>
            <person name="Mascher M."/>
            <person name="Fiebig A."/>
        </authorList>
    </citation>
    <scope>NUCLEOTIDE SEQUENCE</scope>
</reference>
<accession>A0A7I8KBE7</accession>
<dbReference type="AlphaFoldDB" id="A0A7I8KBE7"/>
<proteinExistence type="predicted"/>
<dbReference type="Proteomes" id="UP000663760">
    <property type="component" value="Chromosome 4"/>
</dbReference>
<organism evidence="1 2">
    <name type="scientific">Spirodela intermedia</name>
    <name type="common">Intermediate duckweed</name>
    <dbReference type="NCBI Taxonomy" id="51605"/>
    <lineage>
        <taxon>Eukaryota</taxon>
        <taxon>Viridiplantae</taxon>
        <taxon>Streptophyta</taxon>
        <taxon>Embryophyta</taxon>
        <taxon>Tracheophyta</taxon>
        <taxon>Spermatophyta</taxon>
        <taxon>Magnoliopsida</taxon>
        <taxon>Liliopsida</taxon>
        <taxon>Araceae</taxon>
        <taxon>Lemnoideae</taxon>
        <taxon>Spirodela</taxon>
    </lineage>
</organism>
<evidence type="ECO:0000313" key="1">
    <source>
        <dbReference type="EMBL" id="CAA7394993.1"/>
    </source>
</evidence>
<evidence type="ECO:0000313" key="2">
    <source>
        <dbReference type="Proteomes" id="UP000663760"/>
    </source>
</evidence>
<sequence>MRTSKADDPQAIEEDFLGSDELDWLPSQSHLIVTTPLANVPACRGGGAALSNHPMMAR</sequence>
<name>A0A7I8KBE7_SPIIN</name>